<proteinExistence type="predicted"/>
<dbReference type="OrthoDB" id="6611808at2759"/>
<gene>
    <name evidence="2" type="primary">LOC108737896</name>
</gene>
<dbReference type="Proteomes" id="UP000192223">
    <property type="component" value="Unplaced"/>
</dbReference>
<sequence length="242" mass="26683">MGVTVLDQMKCIIREIDDCGGCGPCCPPCPPPCCPPACCNPADCNPLCYPPYAQVYLGCCPLPGPLPYRPEPVRPLQLPCRPKPKPLTPFEREDKRIDNFYNGYNVGLCSPGDRVKCKVEPVYKSNKGKCCDDYMKMKKCCCDAPGCPRGFKPCEMLLTPSNPGDPCALWTAKIYPCKPEPKKKTDNVYRPGPCCRPGCLHWSPPGGPCLYDCPCKAQCFNHPPGMKPTGCIFEYKKKKGTC</sequence>
<dbReference type="KEGG" id="apln:108737896"/>
<accession>A0A7F5RIP0</accession>
<evidence type="ECO:0000313" key="1">
    <source>
        <dbReference type="Proteomes" id="UP000192223"/>
    </source>
</evidence>
<protein>
    <submittedName>
        <fullName evidence="2">Keratin-associated protein 10-7-like</fullName>
    </submittedName>
</protein>
<dbReference type="GeneID" id="108737896"/>
<dbReference type="InParanoid" id="A0A7F5RIP0"/>
<keyword evidence="1" id="KW-1185">Reference proteome</keyword>
<evidence type="ECO:0000313" key="2">
    <source>
        <dbReference type="RefSeq" id="XP_025835864.1"/>
    </source>
</evidence>
<dbReference type="RefSeq" id="XP_025835864.1">
    <property type="nucleotide sequence ID" value="XM_025980079.1"/>
</dbReference>
<reference evidence="2" key="1">
    <citation type="submission" date="2025-08" db="UniProtKB">
        <authorList>
            <consortium name="RefSeq"/>
        </authorList>
    </citation>
    <scope>IDENTIFICATION</scope>
    <source>
        <tissue evidence="2">Entire body</tissue>
    </source>
</reference>
<dbReference type="AlphaFoldDB" id="A0A7F5RIP0"/>
<organism evidence="1 2">
    <name type="scientific">Agrilus planipennis</name>
    <name type="common">Emerald ash borer</name>
    <name type="synonym">Agrilus marcopoli</name>
    <dbReference type="NCBI Taxonomy" id="224129"/>
    <lineage>
        <taxon>Eukaryota</taxon>
        <taxon>Metazoa</taxon>
        <taxon>Ecdysozoa</taxon>
        <taxon>Arthropoda</taxon>
        <taxon>Hexapoda</taxon>
        <taxon>Insecta</taxon>
        <taxon>Pterygota</taxon>
        <taxon>Neoptera</taxon>
        <taxon>Endopterygota</taxon>
        <taxon>Coleoptera</taxon>
        <taxon>Polyphaga</taxon>
        <taxon>Elateriformia</taxon>
        <taxon>Buprestoidea</taxon>
        <taxon>Buprestidae</taxon>
        <taxon>Agrilinae</taxon>
        <taxon>Agrilus</taxon>
    </lineage>
</organism>
<name>A0A7F5RIP0_AGRPL</name>